<keyword evidence="1" id="KW-0808">Transferase</keyword>
<evidence type="ECO:0000313" key="2">
    <source>
        <dbReference type="Proteomes" id="UP000265581"/>
    </source>
</evidence>
<organism evidence="1 2">
    <name type="scientific">Aeromicrobium endophyticum</name>
    <dbReference type="NCBI Taxonomy" id="2292704"/>
    <lineage>
        <taxon>Bacteria</taxon>
        <taxon>Bacillati</taxon>
        <taxon>Actinomycetota</taxon>
        <taxon>Actinomycetes</taxon>
        <taxon>Propionibacteriales</taxon>
        <taxon>Nocardioidaceae</taxon>
        <taxon>Aeromicrobium</taxon>
    </lineage>
</organism>
<dbReference type="EMBL" id="QUBR01000002">
    <property type="protein sequence ID" value="REK70737.1"/>
    <property type="molecule type" value="Genomic_DNA"/>
</dbReference>
<dbReference type="Gene3D" id="3.40.50.300">
    <property type="entry name" value="P-loop containing nucleotide triphosphate hydrolases"/>
    <property type="match status" value="1"/>
</dbReference>
<dbReference type="SUPFAM" id="SSF52540">
    <property type="entry name" value="P-loop containing nucleoside triphosphate hydrolases"/>
    <property type="match status" value="1"/>
</dbReference>
<gene>
    <name evidence="1" type="ORF">DX116_16695</name>
</gene>
<dbReference type="OrthoDB" id="3237545at2"/>
<dbReference type="RefSeq" id="WP_119705322.1">
    <property type="nucleotide sequence ID" value="NZ_JBHSOI010000002.1"/>
</dbReference>
<dbReference type="Proteomes" id="UP000265581">
    <property type="component" value="Unassembled WGS sequence"/>
</dbReference>
<name>A0A371P464_9ACTN</name>
<evidence type="ECO:0000313" key="1">
    <source>
        <dbReference type="EMBL" id="REK70737.1"/>
    </source>
</evidence>
<reference evidence="1 2" key="1">
    <citation type="submission" date="2018-08" db="EMBL/GenBank/DDBJ databases">
        <title>Aeromicrobium sp. M2KJ-4, whole genome shotgun sequence.</title>
        <authorList>
            <person name="Tuo L."/>
        </authorList>
    </citation>
    <scope>NUCLEOTIDE SEQUENCE [LARGE SCALE GENOMIC DNA]</scope>
    <source>
        <strain evidence="1 2">M2KJ-4</strain>
    </source>
</reference>
<dbReference type="GO" id="GO:0016740">
    <property type="term" value="F:transferase activity"/>
    <property type="evidence" value="ECO:0007669"/>
    <property type="project" value="UniProtKB-KW"/>
</dbReference>
<accession>A0A371P464</accession>
<dbReference type="AlphaFoldDB" id="A0A371P464"/>
<protein>
    <submittedName>
        <fullName evidence="1">4-amino-4-deoxy-L-arabinose transferase</fullName>
    </submittedName>
</protein>
<keyword evidence="2" id="KW-1185">Reference proteome</keyword>
<sequence length="179" mass="19010">MDAHRYDSVVAHLDARLPACGTTTVVAVDGPSGAGKTGFAGGLADATGADVLHLEDLYPGWHGLALTPPVVADVLASVAVGDTGSARRWDWQRGVAGAELRVRPSRLLVLDGVGSGASVLRPFLSLLIWVEAPADVRKQRALARDGDTYAPYWDVWAAQEAEHFAAEQTRHHADLVVRT</sequence>
<comment type="caution">
    <text evidence="1">The sequence shown here is derived from an EMBL/GenBank/DDBJ whole genome shotgun (WGS) entry which is preliminary data.</text>
</comment>
<dbReference type="InterPro" id="IPR027417">
    <property type="entry name" value="P-loop_NTPase"/>
</dbReference>
<proteinExistence type="predicted"/>